<dbReference type="EMBL" id="JAACNH010000002">
    <property type="protein sequence ID" value="KAG8450912.1"/>
    <property type="molecule type" value="Genomic_DNA"/>
</dbReference>
<dbReference type="GO" id="GO:0005886">
    <property type="term" value="C:plasma membrane"/>
    <property type="evidence" value="ECO:0007669"/>
    <property type="project" value="UniProtKB-SubCell"/>
</dbReference>
<keyword evidence="8 11" id="KW-0472">Membrane</keyword>
<dbReference type="GO" id="GO:0016503">
    <property type="term" value="F:pheromone receptor activity"/>
    <property type="evidence" value="ECO:0007669"/>
    <property type="project" value="InterPro"/>
</dbReference>
<gene>
    <name evidence="13" type="ORF">GDO86_003256</name>
</gene>
<dbReference type="InterPro" id="IPR004072">
    <property type="entry name" value="Vmron_rcpt_1"/>
</dbReference>
<dbReference type="InterPro" id="IPR017452">
    <property type="entry name" value="GPCR_Rhodpsn_7TM"/>
</dbReference>
<feature type="transmembrane region" description="Helical" evidence="11">
    <location>
        <begin position="6"/>
        <end position="28"/>
    </location>
</feature>
<dbReference type="PROSITE" id="PS50262">
    <property type="entry name" value="G_PROTEIN_RECEP_F1_2"/>
    <property type="match status" value="1"/>
</dbReference>
<keyword evidence="10 11" id="KW-0807">Transducer</keyword>
<dbReference type="Proteomes" id="UP000812440">
    <property type="component" value="Chromosome 2"/>
</dbReference>
<protein>
    <recommendedName>
        <fullName evidence="11">Vomeronasal type-1 receptor</fullName>
    </recommendedName>
</protein>
<evidence type="ECO:0000256" key="10">
    <source>
        <dbReference type="ARBA" id="ARBA00023224"/>
    </source>
</evidence>
<evidence type="ECO:0000259" key="12">
    <source>
        <dbReference type="PROSITE" id="PS50262"/>
    </source>
</evidence>
<dbReference type="OrthoDB" id="9606139at2759"/>
<evidence type="ECO:0000256" key="8">
    <source>
        <dbReference type="ARBA" id="ARBA00023136"/>
    </source>
</evidence>
<dbReference type="SUPFAM" id="SSF81321">
    <property type="entry name" value="Family A G protein-coupled receptor-like"/>
    <property type="match status" value="1"/>
</dbReference>
<feature type="transmembrane region" description="Helical" evidence="11">
    <location>
        <begin position="186"/>
        <end position="209"/>
    </location>
</feature>
<evidence type="ECO:0000256" key="9">
    <source>
        <dbReference type="ARBA" id="ARBA00023170"/>
    </source>
</evidence>
<evidence type="ECO:0000256" key="11">
    <source>
        <dbReference type="RuleBase" id="RU364061"/>
    </source>
</evidence>
<evidence type="ECO:0000256" key="6">
    <source>
        <dbReference type="ARBA" id="ARBA00022989"/>
    </source>
</evidence>
<dbReference type="Pfam" id="PF03402">
    <property type="entry name" value="V1R"/>
    <property type="match status" value="1"/>
</dbReference>
<evidence type="ECO:0000256" key="4">
    <source>
        <dbReference type="ARBA" id="ARBA00022507"/>
    </source>
</evidence>
<organism evidence="13 14">
    <name type="scientific">Hymenochirus boettgeri</name>
    <name type="common">Congo dwarf clawed frog</name>
    <dbReference type="NCBI Taxonomy" id="247094"/>
    <lineage>
        <taxon>Eukaryota</taxon>
        <taxon>Metazoa</taxon>
        <taxon>Chordata</taxon>
        <taxon>Craniata</taxon>
        <taxon>Vertebrata</taxon>
        <taxon>Euteleostomi</taxon>
        <taxon>Amphibia</taxon>
        <taxon>Batrachia</taxon>
        <taxon>Anura</taxon>
        <taxon>Pipoidea</taxon>
        <taxon>Pipidae</taxon>
        <taxon>Pipinae</taxon>
        <taxon>Hymenochirus</taxon>
    </lineage>
</organism>
<dbReference type="GO" id="GO:0019236">
    <property type="term" value="P:response to pheromone"/>
    <property type="evidence" value="ECO:0007669"/>
    <property type="project" value="UniProtKB-KW"/>
</dbReference>
<dbReference type="PANTHER" id="PTHR24062">
    <property type="entry name" value="VOMERONASAL TYPE-1 RECEPTOR"/>
    <property type="match status" value="1"/>
</dbReference>
<reference evidence="13" key="1">
    <citation type="thesis" date="2020" institute="ProQuest LLC" country="789 East Eisenhower Parkway, Ann Arbor, MI, USA">
        <title>Comparative Genomics and Chromosome Evolution.</title>
        <authorList>
            <person name="Mudd A.B."/>
        </authorList>
    </citation>
    <scope>NUCLEOTIDE SEQUENCE</scope>
    <source>
        <strain evidence="13">Female2</strain>
        <tissue evidence="13">Blood</tissue>
    </source>
</reference>
<sequence length="323" mass="36466">MEIMNILKATVFMFLVVLGLPGNVFILLKFACVKISEGKLLVTNTILMFLSAMNLFVVLSRVFLQILHAVGVENFMDDNNCRFAFFIYRVGRAMSICVTGLLSCYQCILIAPNKKLWMILKLKATKHSLFCIISILIFINCCFYTSALLYNSANRNSTTSPFTLHLVYCHTDFRTSFSYVAYGTIYTVRDFLCVGVMTLASSYIVYILLSHRKTSKYFKKSDSDQSTSMEYKASRAIILLVALYVIIFGLENIIWLYTLTISSPNIAINDVRIVLSCSYAALSPVVIIRTNPQLHKNVKTLIQIQLQSGKRKRNVACVSGSVK</sequence>
<evidence type="ECO:0000256" key="2">
    <source>
        <dbReference type="ARBA" id="ARBA00010663"/>
    </source>
</evidence>
<evidence type="ECO:0000256" key="5">
    <source>
        <dbReference type="ARBA" id="ARBA00022692"/>
    </source>
</evidence>
<feature type="transmembrane region" description="Helical" evidence="11">
    <location>
        <begin position="236"/>
        <end position="257"/>
    </location>
</feature>
<feature type="transmembrane region" description="Helical" evidence="11">
    <location>
        <begin position="83"/>
        <end position="108"/>
    </location>
</feature>
<feature type="domain" description="G-protein coupled receptors family 1 profile" evidence="12">
    <location>
        <begin position="22"/>
        <end position="287"/>
    </location>
</feature>
<evidence type="ECO:0000256" key="7">
    <source>
        <dbReference type="ARBA" id="ARBA00023040"/>
    </source>
</evidence>
<keyword evidence="5 11" id="KW-0812">Transmembrane</keyword>
<dbReference type="AlphaFoldDB" id="A0A8T2K2R0"/>
<feature type="transmembrane region" description="Helical" evidence="11">
    <location>
        <begin position="129"/>
        <end position="150"/>
    </location>
</feature>
<evidence type="ECO:0000313" key="13">
    <source>
        <dbReference type="EMBL" id="KAG8450912.1"/>
    </source>
</evidence>
<comment type="subcellular location">
    <subcellularLocation>
        <location evidence="1 11">Cell membrane</location>
        <topology evidence="1 11">Multi-pass membrane protein</topology>
    </subcellularLocation>
</comment>
<evidence type="ECO:0000256" key="3">
    <source>
        <dbReference type="ARBA" id="ARBA00022475"/>
    </source>
</evidence>
<accession>A0A8T2K2R0</accession>
<dbReference type="Gene3D" id="1.20.1070.10">
    <property type="entry name" value="Rhodopsin 7-helix transmembrane proteins"/>
    <property type="match status" value="1"/>
</dbReference>
<comment type="caution">
    <text evidence="13">The sequence shown here is derived from an EMBL/GenBank/DDBJ whole genome shotgun (WGS) entry which is preliminary data.</text>
</comment>
<feature type="transmembrane region" description="Helical" evidence="11">
    <location>
        <begin position="40"/>
        <end position="63"/>
    </location>
</feature>
<keyword evidence="3 11" id="KW-1003">Cell membrane</keyword>
<keyword evidence="9 11" id="KW-0675">Receptor</keyword>
<dbReference type="FunFam" id="1.20.1070.10:FF:000300">
    <property type="entry name" value="Vomeronasal type-1 receptor"/>
    <property type="match status" value="1"/>
</dbReference>
<name>A0A8T2K2R0_9PIPI</name>
<evidence type="ECO:0000313" key="14">
    <source>
        <dbReference type="Proteomes" id="UP000812440"/>
    </source>
</evidence>
<keyword evidence="7 11" id="KW-0297">G-protein coupled receptor</keyword>
<evidence type="ECO:0000256" key="1">
    <source>
        <dbReference type="ARBA" id="ARBA00004651"/>
    </source>
</evidence>
<keyword evidence="14" id="KW-1185">Reference proteome</keyword>
<keyword evidence="4 11" id="KW-0589">Pheromone response</keyword>
<keyword evidence="6 11" id="KW-1133">Transmembrane helix</keyword>
<proteinExistence type="inferred from homology"/>
<comment type="similarity">
    <text evidence="2 11">Belongs to the G-protein coupled receptor 1 family.</text>
</comment>